<accession>A0A318HD94</accession>
<dbReference type="AlphaFoldDB" id="A0A318HD94"/>
<sequence length="61" mass="6702">MNPLQLKDNAECCIDAAHLVRAEVANALAETIRVDRRGLFSEHSSHATVDLYLGPKACLPR</sequence>
<proteinExistence type="predicted"/>
<dbReference type="Proteomes" id="UP000247781">
    <property type="component" value="Unassembled WGS sequence"/>
</dbReference>
<evidence type="ECO:0000313" key="2">
    <source>
        <dbReference type="Proteomes" id="UP000247781"/>
    </source>
</evidence>
<protein>
    <submittedName>
        <fullName evidence="1">Uncharacterized protein</fullName>
    </submittedName>
</protein>
<evidence type="ECO:0000313" key="1">
    <source>
        <dbReference type="EMBL" id="PXX06304.1"/>
    </source>
</evidence>
<comment type="caution">
    <text evidence="1">The sequence shown here is derived from an EMBL/GenBank/DDBJ whole genome shotgun (WGS) entry which is preliminary data.</text>
</comment>
<organism evidence="1 2">
    <name type="scientific">Mycolicibacterium moriokaense</name>
    <dbReference type="NCBI Taxonomy" id="39691"/>
    <lineage>
        <taxon>Bacteria</taxon>
        <taxon>Bacillati</taxon>
        <taxon>Actinomycetota</taxon>
        <taxon>Actinomycetes</taxon>
        <taxon>Mycobacteriales</taxon>
        <taxon>Mycobacteriaceae</taxon>
        <taxon>Mycolicibacterium</taxon>
    </lineage>
</organism>
<name>A0A318HD94_9MYCO</name>
<reference evidence="1 2" key="2">
    <citation type="submission" date="2018-06" db="EMBL/GenBank/DDBJ databases">
        <title>Sequencing of bacterial isolates from soil warming experiment in Harvard Forest, Massachusetts, USA.</title>
        <authorList>
            <person name="Deangelis K.PhD."/>
        </authorList>
    </citation>
    <scope>NUCLEOTIDE SEQUENCE [LARGE SCALE GENOMIC DNA]</scope>
    <source>
        <strain evidence="1 2">GAS496</strain>
    </source>
</reference>
<dbReference type="EMBL" id="QJJU01000014">
    <property type="protein sequence ID" value="PXX06304.1"/>
    <property type="molecule type" value="Genomic_DNA"/>
</dbReference>
<gene>
    <name evidence="1" type="ORF">C8E89_11477</name>
</gene>
<keyword evidence="2" id="KW-1185">Reference proteome</keyword>
<reference evidence="2" key="1">
    <citation type="submission" date="2018-05" db="EMBL/GenBank/DDBJ databases">
        <authorList>
            <person name="Deangelis K."/>
            <person name="Huntemann M."/>
            <person name="Clum A."/>
            <person name="Pillay M."/>
            <person name="Palaniappan K."/>
            <person name="Varghese N."/>
            <person name="Mikhailova N."/>
            <person name="Stamatis D."/>
            <person name="Reddy T."/>
            <person name="Daum C."/>
            <person name="Shapiro N."/>
            <person name="Ivanova N."/>
            <person name="Kyrpides N."/>
            <person name="Woyke T."/>
        </authorList>
    </citation>
    <scope>NUCLEOTIDE SEQUENCE [LARGE SCALE GENOMIC DNA]</scope>
    <source>
        <strain evidence="2">GAS496</strain>
    </source>
</reference>